<evidence type="ECO:0000313" key="1">
    <source>
        <dbReference type="EMBL" id="ALJ04556.1"/>
    </source>
</evidence>
<dbReference type="KEGG" id="ahz:APS56_05125"/>
<evidence type="ECO:0000313" key="2">
    <source>
        <dbReference type="Proteomes" id="UP000057981"/>
    </source>
</evidence>
<dbReference type="STRING" id="1736674.APS56_05125"/>
<dbReference type="Proteomes" id="UP000057981">
    <property type="component" value="Chromosome"/>
</dbReference>
<protein>
    <submittedName>
        <fullName evidence="1">Uncharacterized protein</fullName>
    </submittedName>
</protein>
<dbReference type="OrthoDB" id="1467749at2"/>
<reference evidence="1 2" key="1">
    <citation type="submission" date="2015-10" db="EMBL/GenBank/DDBJ databases">
        <authorList>
            <person name="Gilbert D.G."/>
        </authorList>
    </citation>
    <scope>NUCLEOTIDE SEQUENCE [LARGE SCALE GENOMIC DNA]</scope>
    <source>
        <strain evidence="2">HZ-22</strain>
    </source>
</reference>
<dbReference type="RefSeq" id="WP_054725540.1">
    <property type="nucleotide sequence ID" value="NZ_CP012898.1"/>
</dbReference>
<proteinExistence type="predicted"/>
<keyword evidence="2" id="KW-1185">Reference proteome</keyword>
<gene>
    <name evidence="1" type="ORF">APS56_05125</name>
</gene>
<dbReference type="EMBL" id="CP012898">
    <property type="protein sequence ID" value="ALJ04556.1"/>
    <property type="molecule type" value="Genomic_DNA"/>
</dbReference>
<name>A0A0P0CVU9_9FLAO</name>
<sequence length="63" mass="7781">MKIIQIRRKTTYRKRSSKKMFEIITRITYVKKYIFGLPVATIKKNKEMYFEDKRINKESMLFV</sequence>
<organism evidence="1 2">
    <name type="scientific">Pseudalgibacter alginicilyticus</name>
    <dbReference type="NCBI Taxonomy" id="1736674"/>
    <lineage>
        <taxon>Bacteria</taxon>
        <taxon>Pseudomonadati</taxon>
        <taxon>Bacteroidota</taxon>
        <taxon>Flavobacteriia</taxon>
        <taxon>Flavobacteriales</taxon>
        <taxon>Flavobacteriaceae</taxon>
        <taxon>Pseudalgibacter</taxon>
    </lineage>
</organism>
<dbReference type="AlphaFoldDB" id="A0A0P0CVU9"/>
<accession>A0A0P0CVU9</accession>